<dbReference type="WBParaSite" id="SPAL_0001338500.1">
    <property type="protein sequence ID" value="SPAL_0001338500.1"/>
    <property type="gene ID" value="SPAL_0001338500"/>
</dbReference>
<dbReference type="Proteomes" id="UP000046392">
    <property type="component" value="Unplaced"/>
</dbReference>
<dbReference type="Pfam" id="PF01431">
    <property type="entry name" value="Peptidase_M13"/>
    <property type="match status" value="1"/>
</dbReference>
<dbReference type="InterPro" id="IPR000718">
    <property type="entry name" value="Peptidase_M13"/>
</dbReference>
<dbReference type="Gene3D" id="1.10.1380.10">
    <property type="entry name" value="Neutral endopeptidase , domain2"/>
    <property type="match status" value="1"/>
</dbReference>
<proteinExistence type="predicted"/>
<feature type="chain" id="PRO_5005895514" evidence="1">
    <location>
        <begin position="20"/>
        <end position="503"/>
    </location>
</feature>
<dbReference type="GO" id="GO:0005886">
    <property type="term" value="C:plasma membrane"/>
    <property type="evidence" value="ECO:0007669"/>
    <property type="project" value="TreeGrafter"/>
</dbReference>
<dbReference type="SUPFAM" id="SSF55486">
    <property type="entry name" value="Metalloproteases ('zincins'), catalytic domain"/>
    <property type="match status" value="2"/>
</dbReference>
<feature type="signal peptide" evidence="1">
    <location>
        <begin position="1"/>
        <end position="19"/>
    </location>
</feature>
<dbReference type="Gene3D" id="3.40.390.10">
    <property type="entry name" value="Collagenase (Catalytic Domain)"/>
    <property type="match status" value="2"/>
</dbReference>
<reference evidence="4" key="1">
    <citation type="submission" date="2017-02" db="UniProtKB">
        <authorList>
            <consortium name="WormBaseParasite"/>
        </authorList>
    </citation>
    <scope>IDENTIFICATION</scope>
</reference>
<evidence type="ECO:0000259" key="2">
    <source>
        <dbReference type="Pfam" id="PF01431"/>
    </source>
</evidence>
<feature type="domain" description="Peptidase M13 C-terminal" evidence="2">
    <location>
        <begin position="291"/>
        <end position="499"/>
    </location>
</feature>
<dbReference type="PANTHER" id="PTHR11733:SF237">
    <property type="entry name" value="NEPRILYSIN-LIKE 4"/>
    <property type="match status" value="1"/>
</dbReference>
<dbReference type="GO" id="GO:0004222">
    <property type="term" value="F:metalloendopeptidase activity"/>
    <property type="evidence" value="ECO:0007669"/>
    <property type="project" value="InterPro"/>
</dbReference>
<dbReference type="PANTHER" id="PTHR11733">
    <property type="entry name" value="ZINC METALLOPROTEASE FAMILY M13 NEPRILYSIN-RELATED"/>
    <property type="match status" value="1"/>
</dbReference>
<evidence type="ECO:0000313" key="4">
    <source>
        <dbReference type="WBParaSite" id="SPAL_0001338500.1"/>
    </source>
</evidence>
<evidence type="ECO:0000256" key="1">
    <source>
        <dbReference type="SAM" id="SignalP"/>
    </source>
</evidence>
<keyword evidence="3" id="KW-1185">Reference proteome</keyword>
<dbReference type="AlphaFoldDB" id="A0A0N5C609"/>
<sequence>MNVLILILYTYGLFSVSQGGFVDWLKDTWDDLKKLNFEFWNKHPASRILYEHVDPKVDPCDNFYRFSCGNWIKTKERKKGNSESFHYDSSTKNFDKFKDGNILFVFIYLFSEFIDGKYNNESKVINTLYKLRQKCKKLPIKTIFDCNLKILNFGRYALSSVFLKKNIIKSEEDGEYDTVENIIMLIKHEFRLLIDEKKDIFNEETRNNFKYKLDKMEFVRNFDKLDLSNVTSMESCYDNIGIDYNDHITDILEKIKNLKALSKKEKDNLDSCRGKIFQPKEFMLQYVYSDSWYDPYENYFSVNSNYLNEPSYSKNYPLSFNYGYLGSTIAHEILHAFDSKNFKLVLEGDNKNYFNISQESIENYKERSDCLVKQYGMQKESITNKNINGLLTLNENIADNGGLKIAHRAYMKYVQGYDGEKKKVPRFEQFTDEQLFFISYGRSFCEYVSKDRLEERINTDVHSPGEIRTNVALSNYKPFSDAFKCELKSKMNPEDKCELWKNH</sequence>
<keyword evidence="1" id="KW-0732">Signal</keyword>
<dbReference type="InterPro" id="IPR018497">
    <property type="entry name" value="Peptidase_M13_C"/>
</dbReference>
<dbReference type="PROSITE" id="PS51885">
    <property type="entry name" value="NEPRILYSIN"/>
    <property type="match status" value="1"/>
</dbReference>
<evidence type="ECO:0000313" key="3">
    <source>
        <dbReference type="Proteomes" id="UP000046392"/>
    </source>
</evidence>
<protein>
    <submittedName>
        <fullName evidence="4">Peptidase_M13 domain-containing protein</fullName>
    </submittedName>
</protein>
<dbReference type="InterPro" id="IPR042089">
    <property type="entry name" value="Peptidase_M13_dom_2"/>
</dbReference>
<organism evidence="3 4">
    <name type="scientific">Strongyloides papillosus</name>
    <name type="common">Intestinal threadworm</name>
    <dbReference type="NCBI Taxonomy" id="174720"/>
    <lineage>
        <taxon>Eukaryota</taxon>
        <taxon>Metazoa</taxon>
        <taxon>Ecdysozoa</taxon>
        <taxon>Nematoda</taxon>
        <taxon>Chromadorea</taxon>
        <taxon>Rhabditida</taxon>
        <taxon>Tylenchina</taxon>
        <taxon>Panagrolaimomorpha</taxon>
        <taxon>Strongyloidoidea</taxon>
        <taxon>Strongyloididae</taxon>
        <taxon>Strongyloides</taxon>
    </lineage>
</organism>
<dbReference type="PRINTS" id="PR00786">
    <property type="entry name" value="NEPRILYSIN"/>
</dbReference>
<accession>A0A0N5C609</accession>
<dbReference type="InterPro" id="IPR024079">
    <property type="entry name" value="MetalloPept_cat_dom_sf"/>
</dbReference>
<dbReference type="GO" id="GO:0016485">
    <property type="term" value="P:protein processing"/>
    <property type="evidence" value="ECO:0007669"/>
    <property type="project" value="TreeGrafter"/>
</dbReference>
<name>A0A0N5C609_STREA</name>